<dbReference type="Proteomes" id="UP000019763">
    <property type="component" value="Unassembled WGS sequence"/>
</dbReference>
<dbReference type="AlphaFoldDB" id="A0A023AY85"/>
<accession>A0A023AY85</accession>
<sequence length="388" mass="43866">MKSEDTLFNPDQIHLLSHAIRPTVRVDFERGTMYGDAKKARDEAERVRVAQKVLMQLAEAGKLTEGESITPLKRPMTSMSELREALFKTYKALEPSGDYKSFFWKGICRPILGISWEDKVAVKKYSGNGGRNFVCERCKPGEVISLPVPSKVTANVLSRHPNMKDFIPDDHLLPLKDWVVPGPDGKVYTPGDQWPPQETVKGTWKKVSEMSVEELSCKARREGLDITNIRWDPANLLNRRLNCFSPSDVAAGNLMGDEMDRHISRWRVVNLADLIKSYRLSPDIVRHLEDDANMITDACDKFGPRLRYDHYIGNYAQAYVLLQFTERGERSRLRLVTIPWCLANGVELRTLGAGVAFWDQVRADAGCDDVIDYLDYSAVKDGVGNSSK</sequence>
<organism evidence="1 2">
    <name type="scientific">Gregarina niphandrodes</name>
    <name type="common">Septate eugregarine</name>
    <dbReference type="NCBI Taxonomy" id="110365"/>
    <lineage>
        <taxon>Eukaryota</taxon>
        <taxon>Sar</taxon>
        <taxon>Alveolata</taxon>
        <taxon>Apicomplexa</taxon>
        <taxon>Conoidasida</taxon>
        <taxon>Gregarinasina</taxon>
        <taxon>Eugregarinorida</taxon>
        <taxon>Gregarinidae</taxon>
        <taxon>Gregarina</taxon>
    </lineage>
</organism>
<dbReference type="VEuPathDB" id="CryptoDB:GNI_174420"/>
<gene>
    <name evidence="1" type="ORF">GNI_174420</name>
</gene>
<proteinExistence type="predicted"/>
<name>A0A023AY85_GRENI</name>
<reference evidence="1" key="1">
    <citation type="submission" date="2013-12" db="EMBL/GenBank/DDBJ databases">
        <authorList>
            <person name="Omoto C.K."/>
            <person name="Sibley D."/>
            <person name="Venepally P."/>
            <person name="Hadjithomas M."/>
            <person name="Karamycheva S."/>
            <person name="Brunk B."/>
            <person name="Roos D."/>
            <person name="Caler E."/>
            <person name="Lorenzi H."/>
        </authorList>
    </citation>
    <scope>NUCLEOTIDE SEQUENCE</scope>
</reference>
<evidence type="ECO:0000313" key="1">
    <source>
        <dbReference type="EMBL" id="EZG43388.1"/>
    </source>
</evidence>
<keyword evidence="2" id="KW-1185">Reference proteome</keyword>
<dbReference type="EMBL" id="AFNH02001311">
    <property type="protein sequence ID" value="EZG43388.1"/>
    <property type="molecule type" value="Genomic_DNA"/>
</dbReference>
<protein>
    <submittedName>
        <fullName evidence="1">Uncharacterized protein</fullName>
    </submittedName>
</protein>
<evidence type="ECO:0000313" key="2">
    <source>
        <dbReference type="Proteomes" id="UP000019763"/>
    </source>
</evidence>
<comment type="caution">
    <text evidence="1">The sequence shown here is derived from an EMBL/GenBank/DDBJ whole genome shotgun (WGS) entry which is preliminary data.</text>
</comment>
<dbReference type="RefSeq" id="XP_011133381.1">
    <property type="nucleotide sequence ID" value="XM_011135079.1"/>
</dbReference>
<dbReference type="GeneID" id="22915924"/>